<dbReference type="RefSeq" id="WP_074983576.1">
    <property type="nucleotide sequence ID" value="NZ_FOLS01000028.1"/>
</dbReference>
<name>A0AAQ1KJ67_9PSED</name>
<dbReference type="SUPFAM" id="SSF50998">
    <property type="entry name" value="Quinoprotein alcohol dehydrogenase-like"/>
    <property type="match status" value="1"/>
</dbReference>
<reference evidence="1 2" key="1">
    <citation type="submission" date="2016-10" db="EMBL/GenBank/DDBJ databases">
        <authorList>
            <person name="Varghese N."/>
            <person name="Submissions S."/>
        </authorList>
    </citation>
    <scope>NUCLEOTIDE SEQUENCE [LARGE SCALE GENOMIC DNA]</scope>
    <source>
        <strain evidence="1 2">LMG 18378</strain>
    </source>
</reference>
<dbReference type="EMBL" id="FOLS01000028">
    <property type="protein sequence ID" value="SFD52747.1"/>
    <property type="molecule type" value="Genomic_DNA"/>
</dbReference>
<evidence type="ECO:0000313" key="1">
    <source>
        <dbReference type="EMBL" id="SFD52747.1"/>
    </source>
</evidence>
<organism evidence="1 2">
    <name type="scientific">Pseudomonas citronellolis</name>
    <dbReference type="NCBI Taxonomy" id="53408"/>
    <lineage>
        <taxon>Bacteria</taxon>
        <taxon>Pseudomonadati</taxon>
        <taxon>Pseudomonadota</taxon>
        <taxon>Gammaproteobacteria</taxon>
        <taxon>Pseudomonadales</taxon>
        <taxon>Pseudomonadaceae</taxon>
        <taxon>Pseudomonas</taxon>
    </lineage>
</organism>
<sequence length="441" mass="46146">MGAALKPLLKRLAVGSPAALPTLDLDFLAQLYKVSDGAGGMSSVAFADLITFTRSSAAWRFNASGVLEQVTSNQPRFDYDPVALQPGGLLIEEQRTNLLIQSDDYSVSSWTKSLATVESSSVVSPAGGVMQKLVDSTTNDLHSLYQICSITGGTAYCYSVHAKQGERRYVFLNIGSSRSQCAVAAFDLQTGTLLRTYNNGNTWAGIAAGVINVGNGVYRLWVSATSPAGATSGNPAIWLVSDGAVASAIPTYAGDGASGAYLWRQQFEPGAFPTSTTPTTSAQVTRAADVASVNTLSPWFNPDEGTLFVEGAPLSVAGPVKRAAAFTNGTQQNRIVLDLAANTGITEYLVTASGVSMASITSAAIGTAGTIRMAGVYGATDYRMAAKGVLGTGTAPGGAVPAITKLELGALVGAQFFNGHIRRVRYWPRRLFDNELQRITA</sequence>
<proteinExistence type="predicted"/>
<gene>
    <name evidence="1" type="ORF">SAMN05216577_12849</name>
</gene>
<comment type="caution">
    <text evidence="1">The sequence shown here is derived from an EMBL/GenBank/DDBJ whole genome shotgun (WGS) entry which is preliminary data.</text>
</comment>
<protein>
    <submittedName>
        <fullName evidence="1">Uncharacterized protein</fullName>
    </submittedName>
</protein>
<accession>A0AAQ1KJ67</accession>
<evidence type="ECO:0000313" key="2">
    <source>
        <dbReference type="Proteomes" id="UP000183385"/>
    </source>
</evidence>
<keyword evidence="2" id="KW-1185">Reference proteome</keyword>
<dbReference type="Proteomes" id="UP000183385">
    <property type="component" value="Unassembled WGS sequence"/>
</dbReference>
<dbReference type="AlphaFoldDB" id="A0AAQ1KJ67"/>
<dbReference type="InterPro" id="IPR011047">
    <property type="entry name" value="Quinoprotein_ADH-like_sf"/>
</dbReference>